<evidence type="ECO:0000256" key="4">
    <source>
        <dbReference type="ARBA" id="ARBA00023004"/>
    </source>
</evidence>
<evidence type="ECO:0000256" key="3">
    <source>
        <dbReference type="ARBA" id="ARBA00022896"/>
    </source>
</evidence>
<dbReference type="PANTHER" id="PTHR47991">
    <property type="entry name" value="OXOGLUTARATE/IRON-DEPENDENT DIOXYGENASE"/>
    <property type="match status" value="1"/>
</dbReference>
<dbReference type="GO" id="GO:0016491">
    <property type="term" value="F:oxidoreductase activity"/>
    <property type="evidence" value="ECO:0007669"/>
    <property type="project" value="UniProtKB-KW"/>
</dbReference>
<dbReference type="PROSITE" id="PS51471">
    <property type="entry name" value="FE2OG_OXY"/>
    <property type="match status" value="1"/>
</dbReference>
<dbReference type="GO" id="GO:0031418">
    <property type="term" value="F:L-ascorbic acid binding"/>
    <property type="evidence" value="ECO:0007669"/>
    <property type="project" value="UniProtKB-KW"/>
</dbReference>
<comment type="similarity">
    <text evidence="1 5">Belongs to the iron/ascorbate-dependent oxidoreductase family.</text>
</comment>
<evidence type="ECO:0000313" key="7">
    <source>
        <dbReference type="EMBL" id="KAH8518232.1"/>
    </source>
</evidence>
<comment type="caution">
    <text evidence="7">The sequence shown here is derived from an EMBL/GenBank/DDBJ whole genome shotgun (WGS) entry which is preliminary data.</text>
</comment>
<organism evidence="7 8">
    <name type="scientific">Populus deltoides</name>
    <name type="common">Eastern poplar</name>
    <name type="synonym">Eastern cottonwood</name>
    <dbReference type="NCBI Taxonomy" id="3696"/>
    <lineage>
        <taxon>Eukaryota</taxon>
        <taxon>Viridiplantae</taxon>
        <taxon>Streptophyta</taxon>
        <taxon>Embryophyta</taxon>
        <taxon>Tracheophyta</taxon>
        <taxon>Spermatophyta</taxon>
        <taxon>Magnoliopsida</taxon>
        <taxon>eudicotyledons</taxon>
        <taxon>Gunneridae</taxon>
        <taxon>Pentapetalae</taxon>
        <taxon>rosids</taxon>
        <taxon>fabids</taxon>
        <taxon>Malpighiales</taxon>
        <taxon>Salicaceae</taxon>
        <taxon>Saliceae</taxon>
        <taxon>Populus</taxon>
    </lineage>
</organism>
<dbReference type="EMBL" id="JACEGQ020000001">
    <property type="protein sequence ID" value="KAH8518232.1"/>
    <property type="molecule type" value="Genomic_DNA"/>
</dbReference>
<dbReference type="InterPro" id="IPR027443">
    <property type="entry name" value="IPNS-like_sf"/>
</dbReference>
<sequence length="370" mass="42053">MPAAVLHVAEGVALPETKQLPPTYENPISTLPTVPEAELCDGSIPIIDLEALHGPRRSHIVKQLGHACQHKGFFAGREIRCLQLGILYSVMYENNLLVKNHGIPKTTVNNIFDTTREFFHLPEEERMKFYTPDPNSDIRLMTPFKDEVENVFVARESLKFHCHPVEDYVNKWPTNPPSFRKKAAEYLTNVRRVEMTLLDAISESLGLERDYIEKRLGGHYVSLNYYRACEQSELALTYGVRGHTDPTIITMLLQDDVPGLQVLSEGKWMDVNPIPDTVVVHVGDLLQAISNHRYKSLLHRAIVNCEKERMSIASHCYPSSDAKIGPPKKLIDTDHPAIYKDFTFGEFSKQMWKVITPTDKRLDIFKCSAA</sequence>
<dbReference type="GO" id="GO:0046872">
    <property type="term" value="F:metal ion binding"/>
    <property type="evidence" value="ECO:0007669"/>
    <property type="project" value="UniProtKB-KW"/>
</dbReference>
<dbReference type="InterPro" id="IPR005123">
    <property type="entry name" value="Oxoglu/Fe-dep_dioxygenase_dom"/>
</dbReference>
<evidence type="ECO:0000313" key="8">
    <source>
        <dbReference type="Proteomes" id="UP000807159"/>
    </source>
</evidence>
<keyword evidence="2 5" id="KW-0479">Metal-binding</keyword>
<protein>
    <recommendedName>
        <fullName evidence="6">Fe2OG dioxygenase domain-containing protein</fullName>
    </recommendedName>
</protein>
<dbReference type="Gene3D" id="2.60.120.330">
    <property type="entry name" value="B-lactam Antibiotic, Isopenicillin N Synthase, Chain"/>
    <property type="match status" value="1"/>
</dbReference>
<dbReference type="InterPro" id="IPR026992">
    <property type="entry name" value="DIOX_N"/>
</dbReference>
<dbReference type="Pfam" id="PF14226">
    <property type="entry name" value="DIOX_N"/>
    <property type="match status" value="1"/>
</dbReference>
<dbReference type="SUPFAM" id="SSF51197">
    <property type="entry name" value="Clavaminate synthase-like"/>
    <property type="match status" value="1"/>
</dbReference>
<evidence type="ECO:0000256" key="2">
    <source>
        <dbReference type="ARBA" id="ARBA00022723"/>
    </source>
</evidence>
<evidence type="ECO:0000259" key="6">
    <source>
        <dbReference type="PROSITE" id="PS51471"/>
    </source>
</evidence>
<reference evidence="7" key="1">
    <citation type="journal article" date="2021" name="J. Hered.">
        <title>Genome Assembly of Salicaceae Populus deltoides (Eastern Cottonwood) I-69 Based on Nanopore Sequencing and Hi-C Technologies.</title>
        <authorList>
            <person name="Bai S."/>
            <person name="Wu H."/>
            <person name="Zhang J."/>
            <person name="Pan Z."/>
            <person name="Zhao W."/>
            <person name="Li Z."/>
            <person name="Tong C."/>
        </authorList>
    </citation>
    <scope>NUCLEOTIDE SEQUENCE</scope>
    <source>
        <tissue evidence="7">Leaf</tissue>
    </source>
</reference>
<dbReference type="InterPro" id="IPR044861">
    <property type="entry name" value="IPNS-like_FE2OG_OXY"/>
</dbReference>
<evidence type="ECO:0000256" key="1">
    <source>
        <dbReference type="ARBA" id="ARBA00008056"/>
    </source>
</evidence>
<feature type="domain" description="Fe2OG dioxygenase" evidence="6">
    <location>
        <begin position="217"/>
        <end position="318"/>
    </location>
</feature>
<dbReference type="Proteomes" id="UP000807159">
    <property type="component" value="Chromosome 1"/>
</dbReference>
<keyword evidence="8" id="KW-1185">Reference proteome</keyword>
<name>A0A8T2ZN69_POPDE</name>
<dbReference type="Pfam" id="PF03171">
    <property type="entry name" value="2OG-FeII_Oxy"/>
    <property type="match status" value="1"/>
</dbReference>
<keyword evidence="5" id="KW-0560">Oxidoreductase</keyword>
<keyword evidence="4 5" id="KW-0408">Iron</keyword>
<dbReference type="AlphaFoldDB" id="A0A8T2ZN69"/>
<gene>
    <name evidence="7" type="ORF">H0E87_000166</name>
</gene>
<proteinExistence type="inferred from homology"/>
<accession>A0A8T2ZN69</accession>
<keyword evidence="3" id="KW-0847">Vitamin C</keyword>
<evidence type="ECO:0000256" key="5">
    <source>
        <dbReference type="RuleBase" id="RU003682"/>
    </source>
</evidence>
<dbReference type="InterPro" id="IPR050295">
    <property type="entry name" value="Plant_2OG-oxidoreductases"/>
</dbReference>